<dbReference type="PANTHER" id="PTHR43715:SF1">
    <property type="entry name" value="GDP-MANNOSE 4,6 DEHYDRATASE"/>
    <property type="match status" value="1"/>
</dbReference>
<dbReference type="PANTHER" id="PTHR43715">
    <property type="entry name" value="GDP-MANNOSE 4,6-DEHYDRATASE"/>
    <property type="match status" value="1"/>
</dbReference>
<dbReference type="RefSeq" id="WP_074368961.1">
    <property type="nucleotide sequence ID" value="NZ_FMID01000016.1"/>
</dbReference>
<dbReference type="AlphaFoldDB" id="A0A1M4MID3"/>
<sequence>MSWKDRNVLITGISGFAGSYLARYLIDEGAHIYGLIRRRADGAIPQNIAWKKIENGITFLEGNLEDISGLATALDIAEPDTIFHLAAQSFVPRSFTHPIETAQINSIGTNNLLEAVRRKDCDPTIVFAGSSEEYGLVFSSEAQYEQAREKYGTVYPEPVSIPEVPIKETNPLRPMSPYAVSKVYGDHLMRNYFYTYGTKAIVSRAFNHEGAGRGSMFVTSVVTNQVAKYAAGDIDHITIGNVNAFRDWSHVMDTVHGYCLIADAGHPGDVYNQGSIRTTSVLSYILLSLENAGMPVDRIETVKNGKTVEAPTEKDASAVFGVPFEKTKVDRMLLEGAIEFGAGDQGIIARSGDKKIPILFDPERFRPAEVPILFADTTKIRRIGFSSTYSVEDIIRDQLNFYMDEKKRV</sequence>
<feature type="domain" description="NAD-dependent epimerase/dehydratase" evidence="2">
    <location>
        <begin position="8"/>
        <end position="272"/>
    </location>
</feature>
<dbReference type="InterPro" id="IPR006368">
    <property type="entry name" value="GDP_Man_deHydtase"/>
</dbReference>
<keyword evidence="1" id="KW-0456">Lyase</keyword>
<name>A0A1M4MID3_9EURY</name>
<proteinExistence type="predicted"/>
<protein>
    <submittedName>
        <fullName evidence="3">GDP-6-deoxy-D-mannose reductase</fullName>
        <ecNumber evidence="3">1.1.1.281</ecNumber>
    </submittedName>
</protein>
<gene>
    <name evidence="3" type="primary">rmd_1</name>
    <name evidence="3" type="ORF">L21_0548</name>
</gene>
<dbReference type="STRING" id="118126.L21_0548"/>
<dbReference type="Proteomes" id="UP000184671">
    <property type="component" value="Unassembled WGS sequence"/>
</dbReference>
<dbReference type="Gene3D" id="3.40.50.720">
    <property type="entry name" value="NAD(P)-binding Rossmann-like Domain"/>
    <property type="match status" value="1"/>
</dbReference>
<dbReference type="SUPFAM" id="SSF51735">
    <property type="entry name" value="NAD(P)-binding Rossmann-fold domains"/>
    <property type="match status" value="1"/>
</dbReference>
<organism evidence="3 4">
    <name type="scientific">Methanoculleus chikugoensis</name>
    <dbReference type="NCBI Taxonomy" id="118126"/>
    <lineage>
        <taxon>Archaea</taxon>
        <taxon>Methanobacteriati</taxon>
        <taxon>Methanobacteriota</taxon>
        <taxon>Stenosarchaea group</taxon>
        <taxon>Methanomicrobia</taxon>
        <taxon>Methanomicrobiales</taxon>
        <taxon>Methanomicrobiaceae</taxon>
        <taxon>Methanoculleus</taxon>
    </lineage>
</organism>
<dbReference type="GO" id="GO:0033705">
    <property type="term" value="F:GDP-4-dehydro-6-deoxy-D-mannose reductase activity"/>
    <property type="evidence" value="ECO:0007669"/>
    <property type="project" value="UniProtKB-EC"/>
</dbReference>
<dbReference type="InterPro" id="IPR001509">
    <property type="entry name" value="Epimerase_deHydtase"/>
</dbReference>
<evidence type="ECO:0000313" key="4">
    <source>
        <dbReference type="Proteomes" id="UP000184671"/>
    </source>
</evidence>
<keyword evidence="3" id="KW-0560">Oxidoreductase</keyword>
<dbReference type="CDD" id="cd05260">
    <property type="entry name" value="GDP_MD_SDR_e"/>
    <property type="match status" value="1"/>
</dbReference>
<dbReference type="OrthoDB" id="4907at2157"/>
<reference evidence="3 4" key="1">
    <citation type="submission" date="2016-08" db="EMBL/GenBank/DDBJ databases">
        <authorList>
            <person name="Seilhamer J.J."/>
        </authorList>
    </citation>
    <scope>NUCLEOTIDE SEQUENCE [LARGE SCALE GENOMIC DNA]</scope>
    <source>
        <strain evidence="3">L21-II-0</strain>
    </source>
</reference>
<dbReference type="EMBL" id="FMID01000016">
    <property type="protein sequence ID" value="SCL74665.1"/>
    <property type="molecule type" value="Genomic_DNA"/>
</dbReference>
<dbReference type="EC" id="1.1.1.281" evidence="3"/>
<dbReference type="Pfam" id="PF01370">
    <property type="entry name" value="Epimerase"/>
    <property type="match status" value="1"/>
</dbReference>
<evidence type="ECO:0000259" key="2">
    <source>
        <dbReference type="Pfam" id="PF01370"/>
    </source>
</evidence>
<dbReference type="Gene3D" id="3.90.25.10">
    <property type="entry name" value="UDP-galactose 4-epimerase, domain 1"/>
    <property type="match status" value="1"/>
</dbReference>
<dbReference type="InterPro" id="IPR036291">
    <property type="entry name" value="NAD(P)-bd_dom_sf"/>
</dbReference>
<accession>A0A1M4MID3</accession>
<dbReference type="GO" id="GO:0008446">
    <property type="term" value="F:GDP-mannose 4,6-dehydratase activity"/>
    <property type="evidence" value="ECO:0007669"/>
    <property type="project" value="InterPro"/>
</dbReference>
<dbReference type="GO" id="GO:0042351">
    <property type="term" value="P:'de novo' GDP-L-fucose biosynthetic process"/>
    <property type="evidence" value="ECO:0007669"/>
    <property type="project" value="TreeGrafter"/>
</dbReference>
<evidence type="ECO:0000313" key="3">
    <source>
        <dbReference type="EMBL" id="SCL74665.1"/>
    </source>
</evidence>
<evidence type="ECO:0000256" key="1">
    <source>
        <dbReference type="ARBA" id="ARBA00023239"/>
    </source>
</evidence>